<evidence type="ECO:0000313" key="4">
    <source>
        <dbReference type="Proteomes" id="UP001430953"/>
    </source>
</evidence>
<feature type="signal peptide" evidence="2">
    <location>
        <begin position="1"/>
        <end position="26"/>
    </location>
</feature>
<name>A0AAW2H5P7_9HYME</name>
<feature type="compositionally biased region" description="Low complexity" evidence="1">
    <location>
        <begin position="561"/>
        <end position="582"/>
    </location>
</feature>
<dbReference type="EMBL" id="JADYXP020000001">
    <property type="protein sequence ID" value="KAL0134895.1"/>
    <property type="molecule type" value="Genomic_DNA"/>
</dbReference>
<feature type="region of interest" description="Disordered" evidence="1">
    <location>
        <begin position="669"/>
        <end position="694"/>
    </location>
</feature>
<comment type="caution">
    <text evidence="3">The sequence shown here is derived from an EMBL/GenBank/DDBJ whole genome shotgun (WGS) entry which is preliminary data.</text>
</comment>
<feature type="region of interest" description="Disordered" evidence="1">
    <location>
        <begin position="550"/>
        <end position="593"/>
    </location>
</feature>
<feature type="region of interest" description="Disordered" evidence="1">
    <location>
        <begin position="1020"/>
        <end position="1044"/>
    </location>
</feature>
<accession>A0AAW2H5P7</accession>
<dbReference type="Proteomes" id="UP001430953">
    <property type="component" value="Unassembled WGS sequence"/>
</dbReference>
<proteinExistence type="predicted"/>
<evidence type="ECO:0000256" key="1">
    <source>
        <dbReference type="SAM" id="MobiDB-lite"/>
    </source>
</evidence>
<feature type="compositionally biased region" description="Polar residues" evidence="1">
    <location>
        <begin position="583"/>
        <end position="592"/>
    </location>
</feature>
<reference evidence="3 4" key="1">
    <citation type="submission" date="2023-03" db="EMBL/GenBank/DDBJ databases">
        <title>High recombination rates correlate with genetic variation in Cardiocondyla obscurior ants.</title>
        <authorList>
            <person name="Errbii M."/>
        </authorList>
    </citation>
    <scope>NUCLEOTIDE SEQUENCE [LARGE SCALE GENOMIC DNA]</scope>
    <source>
        <strain evidence="3">Alpha-2009</strain>
        <tissue evidence="3">Whole body</tissue>
    </source>
</reference>
<dbReference type="AlphaFoldDB" id="A0AAW2H5P7"/>
<feature type="compositionally biased region" description="Basic and acidic residues" evidence="1">
    <location>
        <begin position="1020"/>
        <end position="1031"/>
    </location>
</feature>
<protein>
    <recommendedName>
        <fullName evidence="5">Zonadhesin</fullName>
    </recommendedName>
</protein>
<feature type="chain" id="PRO_5043565191" description="Zonadhesin" evidence="2">
    <location>
        <begin position="27"/>
        <end position="1090"/>
    </location>
</feature>
<evidence type="ECO:0008006" key="5">
    <source>
        <dbReference type="Google" id="ProtNLM"/>
    </source>
</evidence>
<evidence type="ECO:0000313" key="3">
    <source>
        <dbReference type="EMBL" id="KAL0134895.1"/>
    </source>
</evidence>
<evidence type="ECO:0000256" key="2">
    <source>
        <dbReference type="SAM" id="SignalP"/>
    </source>
</evidence>
<keyword evidence="2" id="KW-0732">Signal</keyword>
<gene>
    <name evidence="3" type="ORF">PUN28_001580</name>
</gene>
<keyword evidence="4" id="KW-1185">Reference proteome</keyword>
<organism evidence="3 4">
    <name type="scientific">Cardiocondyla obscurior</name>
    <dbReference type="NCBI Taxonomy" id="286306"/>
    <lineage>
        <taxon>Eukaryota</taxon>
        <taxon>Metazoa</taxon>
        <taxon>Ecdysozoa</taxon>
        <taxon>Arthropoda</taxon>
        <taxon>Hexapoda</taxon>
        <taxon>Insecta</taxon>
        <taxon>Pterygota</taxon>
        <taxon>Neoptera</taxon>
        <taxon>Endopterygota</taxon>
        <taxon>Hymenoptera</taxon>
        <taxon>Apocrita</taxon>
        <taxon>Aculeata</taxon>
        <taxon>Formicoidea</taxon>
        <taxon>Formicidae</taxon>
        <taxon>Myrmicinae</taxon>
        <taxon>Cardiocondyla</taxon>
    </lineage>
</organism>
<sequence>MAPTMSSRIAVWGIGFTLTLLLLSSAQTINYEVYYRRDVMLTSRADTAVILTTRDFLEQLNFVMPKTSYTLQEATEHLLQFGALLRARMLDTFGSLLYVYYDDFGITEVEALRKVYREIFERRYDVFDLVPSVLKDPDTRPSRICAEIYDRATDSYLKNSANMCRRIRKQHDLPHPDDYGTPAVNVTYRMYRSSKISKKYPGGFSLATMLRFLQREVLTITPNLLVGLIWNVKYENYDDDVRLAEKELVQHFYGITDMSQISVTTRELKNFYTVNSFLKYYIEMYAEKLLDNDLKKHAALIVRRIADDIGTIDENIHLLGNVYENQTIHVKYLFDLVLSDDLLETDVIEAKKYLVMKLEKYNVVERYLKVQMYQQITPVQLIMEITGQLKDINFAKNIATSLRIHAKFWQRNHMIESLDDLLELFDTYENLRKVPRYVSMMLKIDEIKESLQDMRSVPVEILCNAPRACLRIGLQMVLRCKLINSEIKNLIKSFLELSDVCAEPVHTIEELRRSVDIPFKISKVRYSTILHSPSTLITETSTQRIETTKSTIEMSTESEELPSTTEFTSTTSTTTVPSTTTEQKPISTTQRETTIAMTSTAPTTTTFHTTTLPTITITTMQPTTTTLSSTTTTLPTTTTISGMTTTTMLPTTKTTVLPTTTTVLPTMTSTRLSTTTEPATITTTSSTTTEPATITTTSSTTTTTIKPITTTTILPTMTSTTWPTTESIADLKIHLERSTIKTHRIPYNDDVETTESLKNVTEFVITSTTTPCESDECEQITERVATTTTLPSTTPTSTVEITRDTSSARPTTYVNFHSEPAVSSTTEPIKTSVTKGDCVKACLERCRFKSDSFEISARSCETSCESVTDDCNENSAGGDSASKGSSECEMERNCGCTKEENSAECTQACSTESSSCEEDCAKSKVPLLDVKFENARRRAVMCEIRDLYHRRQQSRLAKMRANSAGAAVVTTSRVDILRPTMSRRRERIASKKLRSLSPTQLYFKNRKTTKLSVLKTPLDDKLSENRKDRNQQKQVGMARRHMSRKRSRKLIRGSTIESHHTVAQRGIARDSQTKRIPLTSIDIKEDEIEA</sequence>